<feature type="region of interest" description="Disordered" evidence="12">
    <location>
        <begin position="225"/>
        <end position="264"/>
    </location>
</feature>
<feature type="region of interest" description="Disordered" evidence="12">
    <location>
        <begin position="1078"/>
        <end position="1116"/>
    </location>
</feature>
<keyword evidence="15" id="KW-1185">Reference proteome</keyword>
<dbReference type="PANTHER" id="PTHR15507:SF16">
    <property type="entry name" value="ZINC FINGER PROTEIN 654"/>
    <property type="match status" value="1"/>
</dbReference>
<feature type="region of interest" description="Disordered" evidence="12">
    <location>
        <begin position="141"/>
        <end position="211"/>
    </location>
</feature>
<feature type="region of interest" description="Disordered" evidence="12">
    <location>
        <begin position="278"/>
        <end position="373"/>
    </location>
</feature>
<evidence type="ECO:0000256" key="11">
    <source>
        <dbReference type="ARBA" id="ARBA00023242"/>
    </source>
</evidence>
<feature type="compositionally biased region" description="Basic and acidic residues" evidence="12">
    <location>
        <begin position="354"/>
        <end position="364"/>
    </location>
</feature>
<keyword evidence="6" id="KW-0863">Zinc-finger</keyword>
<feature type="compositionally biased region" description="Basic and acidic residues" evidence="12">
    <location>
        <begin position="1702"/>
        <end position="1715"/>
    </location>
</feature>
<dbReference type="InterPro" id="IPR013087">
    <property type="entry name" value="Znf_C2H2_type"/>
</dbReference>
<feature type="region of interest" description="Disordered" evidence="12">
    <location>
        <begin position="1215"/>
        <end position="1263"/>
    </location>
</feature>
<evidence type="ECO:0000256" key="12">
    <source>
        <dbReference type="SAM" id="MobiDB-lite"/>
    </source>
</evidence>
<keyword evidence="8" id="KW-0805">Transcription regulation</keyword>
<dbReference type="GO" id="GO:0008270">
    <property type="term" value="F:zinc ion binding"/>
    <property type="evidence" value="ECO:0007669"/>
    <property type="project" value="UniProtKB-KW"/>
</dbReference>
<evidence type="ECO:0000313" key="14">
    <source>
        <dbReference type="EMBL" id="KAL1021655.1"/>
    </source>
</evidence>
<feature type="region of interest" description="Disordered" evidence="12">
    <location>
        <begin position="1687"/>
        <end position="1734"/>
    </location>
</feature>
<feature type="region of interest" description="Disordered" evidence="12">
    <location>
        <begin position="812"/>
        <end position="840"/>
    </location>
</feature>
<comment type="subcellular location">
    <subcellularLocation>
        <location evidence="1">Nucleus</location>
    </subcellularLocation>
</comment>
<evidence type="ECO:0000256" key="2">
    <source>
        <dbReference type="ARBA" id="ARBA00006991"/>
    </source>
</evidence>
<keyword evidence="11" id="KW-0539">Nucleus</keyword>
<feature type="compositionally biased region" description="Basic and acidic residues" evidence="12">
    <location>
        <begin position="186"/>
        <end position="203"/>
    </location>
</feature>
<feature type="compositionally biased region" description="Basic and acidic residues" evidence="12">
    <location>
        <begin position="740"/>
        <end position="756"/>
    </location>
</feature>
<evidence type="ECO:0000256" key="1">
    <source>
        <dbReference type="ARBA" id="ARBA00004123"/>
    </source>
</evidence>
<feature type="compositionally biased region" description="Polar residues" evidence="12">
    <location>
        <begin position="698"/>
        <end position="711"/>
    </location>
</feature>
<keyword evidence="9" id="KW-0238">DNA-binding</keyword>
<feature type="compositionally biased region" description="Polar residues" evidence="12">
    <location>
        <begin position="977"/>
        <end position="986"/>
    </location>
</feature>
<keyword evidence="7" id="KW-0862">Zinc</keyword>
<feature type="compositionally biased region" description="Polar residues" evidence="12">
    <location>
        <begin position="1657"/>
        <end position="1668"/>
    </location>
</feature>
<sequence>MSTKSLLYKTVAYLLPNDLEICRACALLVFFLERTVEAYKTVFLLYTHPDQEYYAEAGPIGNHVRFEILQTLKRGLYFDPEFWNLLNLRTNCLKLMSDKKAAQAKIMEEDKWVSNYCNTIPKEPCRGWGADPSEHFQNTRVGETKQAQAKQAAAKHVQIKPFHQVTEPKKRFHREQKNDTSTAQVEAKRVKPQRSDGSEEKTSVEPQQPVNNVKPVVASQSRIKVAGHTVDVEEQPVVKRRGRKPGPKPRMRSPVKAAEPLAESSIRRSFRQLDTAHENLDRQSNHIQHRHMTRLSEKKPPKRMGRKPQWLLEGTFQAETHAPRRGRKPGRKPQPQKTQQIVEKTNKSHSPSDLVKESKGKQKNDGTTQGKSLDSCLAAREPECKMEISAANHLPPVALAPESQLEVSLPDNELLLVLPEDHLSKQRLVLLNCDRSKPSVHPNCQVKDRHKGELILPIQNPSVFIKELHSYAQMPEMESVNLNAKDVRPYLNQSCLPVLDSTSAVFYQMSAVGVKGEFSSQTAIPTATNMTISSQRVFTGKDVQDKYTPLFPSTNVIVSNIASKRRTPESDWEVANGLKVLTATEVSNPESMSRDAEVTDILKEAMNIANIGLEEEMMDDTDTGSISEKKLPVIVDHRPTSFCWLSNTSMDAFAKEFEKFAKGTDNEIGENHGVVTAQDTDVTLKTLQTSSTSFTQNLKNSISENNPQESTEPPVFPEDCKNTSQHTQTQKDTKPTQQDKSQHREKNNHDSPRDSDNMSVQAEQDNEFEGTLIKPKDIQTPTENILPTTDQTLQLQGPLKGDVLQRSLLSTRHTPEVPAEQDPLNVIKGPSENALNVPKQTDDPLKATMITEDTLNVTISEVTADMLQVSGKSTKDTMGTPNVSVDKLAQTSCDSLQLAKDLPKNRDDISQKIKECPMKALTQDSSDTTRQMVIVDTVDVPIVTVVSRFCSVITEDVLKITDNILNDSKGSLKESQDSQNTGSTQKVPEETHQLTESTPQVSDPQQDNITNQALQHPNDPTKKSSIYTPEVNVKMSDFNDGTKQNTYDLSVIVEDTPKVTKGLPHNINDNSLVVSKSSKFSESPKGSVKKTKGPNYAHTVTKNTTKVPKDSPQKANYTSNVIKDTPMVSGGSVQNPEEATPHETVDCQLAYCCSLCNKVFNGEHVIGHAMYHFRKDQCMFCTMLFTDDLVAMMHLSEHIDQLKKGNINADIQEVRDNTSSGTAEKSERSAWRGKRGRKRASLNSTGTMESSPPDRRELRSTNRLSTDCHLLAETSKKTEQCDVKQSIQKVNGHIGREHVEGMQRDGHTKAVGTEHSSTRHGKELSSLKTEEVPVELSTSLVKIDIGVGSSKSLKKVKTCSSVLTTKVEMGCASIATERQTRHRVSPPEKLVQWKEPGGSCPIEGCSEILTVKSRAGLAHILDCHRGEAKSIEIAFCHCNGKCSICQKQGLTLLHYQHHVERHREIPRHPCLHNGCKARFGSVAEMKNHAKTHRPLQVVCCFPGCKKRLSCFLDLNRHELEHYPPPMEQRAKRQKTQHENGRSVCRENKTSATDSASNIKVTRNCDLTKKPWKTQVLEKRQVHKGQDSSTAITLKMTDKLRVNRKMCVGNNMDNSTAPNTMTTPKQAEKVTRQFKVMNKLKKAKAAKSLHVSKEKDNSTPTPNITSTAQKVKKKSKVIDKLMKMQVIQKQDMDTPTGPATNEKVTEKVKLTDELKKTKQPVQKRSATKKQEDLRC</sequence>
<gene>
    <name evidence="14" type="ORF">UPYG_G00016200</name>
</gene>
<feature type="region of interest" description="Disordered" evidence="12">
    <location>
        <begin position="969"/>
        <end position="1027"/>
    </location>
</feature>
<evidence type="ECO:0000256" key="10">
    <source>
        <dbReference type="ARBA" id="ARBA00023163"/>
    </source>
</evidence>
<feature type="region of interest" description="Disordered" evidence="12">
    <location>
        <begin position="1643"/>
        <end position="1670"/>
    </location>
</feature>
<feature type="compositionally biased region" description="Polar residues" evidence="12">
    <location>
        <begin position="1241"/>
        <end position="1250"/>
    </location>
</feature>
<feature type="compositionally biased region" description="Basic residues" evidence="12">
    <location>
        <begin position="238"/>
        <end position="253"/>
    </location>
</feature>
<dbReference type="InterPro" id="IPR057986">
    <property type="entry name" value="TPR_Rlf/292/654"/>
</dbReference>
<dbReference type="SMART" id="SM00355">
    <property type="entry name" value="ZnF_C2H2"/>
    <property type="match status" value="5"/>
</dbReference>
<evidence type="ECO:0000256" key="7">
    <source>
        <dbReference type="ARBA" id="ARBA00022833"/>
    </source>
</evidence>
<dbReference type="Pfam" id="PF25580">
    <property type="entry name" value="TPR_Rlf"/>
    <property type="match status" value="1"/>
</dbReference>
<feature type="compositionally biased region" description="Basic residues" evidence="12">
    <location>
        <begin position="1231"/>
        <end position="1240"/>
    </location>
</feature>
<keyword evidence="4" id="KW-0479">Metal-binding</keyword>
<feature type="compositionally biased region" description="Basic and acidic residues" evidence="12">
    <location>
        <begin position="1316"/>
        <end position="1330"/>
    </location>
</feature>
<keyword evidence="10" id="KW-0804">Transcription</keyword>
<dbReference type="GO" id="GO:0003677">
    <property type="term" value="F:DNA binding"/>
    <property type="evidence" value="ECO:0007669"/>
    <property type="project" value="UniProtKB-KW"/>
</dbReference>
<reference evidence="14 15" key="1">
    <citation type="submission" date="2024-06" db="EMBL/GenBank/DDBJ databases">
        <authorList>
            <person name="Pan Q."/>
            <person name="Wen M."/>
            <person name="Jouanno E."/>
            <person name="Zahm M."/>
            <person name="Klopp C."/>
            <person name="Cabau C."/>
            <person name="Louis A."/>
            <person name="Berthelot C."/>
            <person name="Parey E."/>
            <person name="Roest Crollius H."/>
            <person name="Montfort J."/>
            <person name="Robinson-Rechavi M."/>
            <person name="Bouchez O."/>
            <person name="Lampietro C."/>
            <person name="Lopez Roques C."/>
            <person name="Donnadieu C."/>
            <person name="Postlethwait J."/>
            <person name="Bobe J."/>
            <person name="Verreycken H."/>
            <person name="Guiguen Y."/>
        </authorList>
    </citation>
    <scope>NUCLEOTIDE SEQUENCE [LARGE SCALE GENOMIC DNA]</scope>
    <source>
        <strain evidence="14">Up_M1</strain>
        <tissue evidence="14">Testis</tissue>
    </source>
</reference>
<evidence type="ECO:0000256" key="8">
    <source>
        <dbReference type="ARBA" id="ARBA00023015"/>
    </source>
</evidence>
<feature type="compositionally biased region" description="Polar residues" evidence="12">
    <location>
        <begin position="994"/>
        <end position="1015"/>
    </location>
</feature>
<feature type="compositionally biased region" description="Low complexity" evidence="12">
    <location>
        <begin position="145"/>
        <end position="155"/>
    </location>
</feature>
<feature type="region of interest" description="Disordered" evidence="12">
    <location>
        <begin position="1304"/>
        <end position="1330"/>
    </location>
</feature>
<evidence type="ECO:0000256" key="9">
    <source>
        <dbReference type="ARBA" id="ARBA00023125"/>
    </source>
</evidence>
<keyword evidence="3" id="KW-0597">Phosphoprotein</keyword>
<dbReference type="PANTHER" id="PTHR15507">
    <property type="entry name" value="ZINC FINGER PROTEIN RLF"/>
    <property type="match status" value="1"/>
</dbReference>
<dbReference type="GO" id="GO:0005634">
    <property type="term" value="C:nucleus"/>
    <property type="evidence" value="ECO:0007669"/>
    <property type="project" value="UniProtKB-SubCell"/>
</dbReference>
<evidence type="ECO:0000256" key="5">
    <source>
        <dbReference type="ARBA" id="ARBA00022737"/>
    </source>
</evidence>
<protein>
    <recommendedName>
        <fullName evidence="13">C2H2-type domain-containing protein</fullName>
    </recommendedName>
</protein>
<dbReference type="EMBL" id="JAGEUA010000001">
    <property type="protein sequence ID" value="KAL1021655.1"/>
    <property type="molecule type" value="Genomic_DNA"/>
</dbReference>
<evidence type="ECO:0000259" key="13">
    <source>
        <dbReference type="PROSITE" id="PS00028"/>
    </source>
</evidence>
<keyword evidence="5" id="KW-0677">Repeat</keyword>
<comment type="caution">
    <text evidence="14">The sequence shown here is derived from an EMBL/GenBank/DDBJ whole genome shotgun (WGS) entry which is preliminary data.</text>
</comment>
<comment type="similarity">
    <text evidence="2">Belongs to the krueppel C2H2-type zinc-finger protein family.</text>
</comment>
<accession>A0ABD0XJV7</accession>
<proteinExistence type="inferred from homology"/>
<evidence type="ECO:0000313" key="15">
    <source>
        <dbReference type="Proteomes" id="UP001557470"/>
    </source>
</evidence>
<evidence type="ECO:0000256" key="4">
    <source>
        <dbReference type="ARBA" id="ARBA00022723"/>
    </source>
</evidence>
<evidence type="ECO:0000256" key="6">
    <source>
        <dbReference type="ARBA" id="ARBA00022771"/>
    </source>
</evidence>
<dbReference type="Proteomes" id="UP001557470">
    <property type="component" value="Unassembled WGS sequence"/>
</dbReference>
<feature type="domain" description="C2H2-type" evidence="13">
    <location>
        <begin position="1470"/>
        <end position="1492"/>
    </location>
</feature>
<evidence type="ECO:0000256" key="3">
    <source>
        <dbReference type="ARBA" id="ARBA00022553"/>
    </source>
</evidence>
<dbReference type="PROSITE" id="PS00028">
    <property type="entry name" value="ZINC_FINGER_C2H2_1"/>
    <property type="match status" value="1"/>
</dbReference>
<name>A0ABD0XJV7_UMBPY</name>
<feature type="region of interest" description="Disordered" evidence="12">
    <location>
        <begin position="698"/>
        <end position="762"/>
    </location>
</feature>
<dbReference type="InterPro" id="IPR052251">
    <property type="entry name" value="GH-ZnFinger_Regulators"/>
</dbReference>
<organism evidence="14 15">
    <name type="scientific">Umbra pygmaea</name>
    <name type="common">Eastern mudminnow</name>
    <dbReference type="NCBI Taxonomy" id="75934"/>
    <lineage>
        <taxon>Eukaryota</taxon>
        <taxon>Metazoa</taxon>
        <taxon>Chordata</taxon>
        <taxon>Craniata</taxon>
        <taxon>Vertebrata</taxon>
        <taxon>Euteleostomi</taxon>
        <taxon>Actinopterygii</taxon>
        <taxon>Neopterygii</taxon>
        <taxon>Teleostei</taxon>
        <taxon>Protacanthopterygii</taxon>
        <taxon>Esociformes</taxon>
        <taxon>Umbridae</taxon>
        <taxon>Umbra</taxon>
    </lineage>
</organism>